<dbReference type="PANTHER" id="PTHR30486">
    <property type="entry name" value="TWITCHING MOTILITY PROTEIN PILT"/>
    <property type="match status" value="1"/>
</dbReference>
<comment type="similarity">
    <text evidence="1">Belongs to the GSP E family.</text>
</comment>
<dbReference type="EMBL" id="JAJEPS010000019">
    <property type="protein sequence ID" value="MCC2127373.1"/>
    <property type="molecule type" value="Genomic_DNA"/>
</dbReference>
<dbReference type="Pfam" id="PF00437">
    <property type="entry name" value="T2SSE"/>
    <property type="match status" value="1"/>
</dbReference>
<dbReference type="Gene3D" id="3.30.450.380">
    <property type="match status" value="1"/>
</dbReference>
<dbReference type="InterPro" id="IPR050921">
    <property type="entry name" value="T4SS_GSP_E_ATPase"/>
</dbReference>
<evidence type="ECO:0000256" key="1">
    <source>
        <dbReference type="ARBA" id="ARBA00006611"/>
    </source>
</evidence>
<dbReference type="PANTHER" id="PTHR30486:SF6">
    <property type="entry name" value="TYPE IV PILUS RETRACTATION ATPASE PILT"/>
    <property type="match status" value="1"/>
</dbReference>
<accession>A0AAE3AC89</accession>
<organism evidence="3 4">
    <name type="scientific">Hominiventricola filiformis</name>
    <dbReference type="NCBI Taxonomy" id="2885352"/>
    <lineage>
        <taxon>Bacteria</taxon>
        <taxon>Bacillati</taxon>
        <taxon>Bacillota</taxon>
        <taxon>Clostridia</taxon>
        <taxon>Lachnospirales</taxon>
        <taxon>Lachnospiraceae</taxon>
        <taxon>Hominiventricola</taxon>
    </lineage>
</organism>
<reference evidence="3 4" key="1">
    <citation type="submission" date="2021-10" db="EMBL/GenBank/DDBJ databases">
        <title>Anaerobic single-cell dispensing facilitates the cultivation of human gut bacteria.</title>
        <authorList>
            <person name="Afrizal A."/>
        </authorList>
    </citation>
    <scope>NUCLEOTIDE SEQUENCE [LARGE SCALE GENOMIC DNA]</scope>
    <source>
        <strain evidence="3 4">CLA-AA-H276</strain>
    </source>
</reference>
<name>A0AAE3AC89_9FIRM</name>
<dbReference type="Proteomes" id="UP001198220">
    <property type="component" value="Unassembled WGS sequence"/>
</dbReference>
<evidence type="ECO:0000313" key="3">
    <source>
        <dbReference type="EMBL" id="MCC2127373.1"/>
    </source>
</evidence>
<feature type="domain" description="Bacterial type II secretion system protein E" evidence="2">
    <location>
        <begin position="87"/>
        <end position="357"/>
    </location>
</feature>
<evidence type="ECO:0000259" key="2">
    <source>
        <dbReference type="Pfam" id="PF00437"/>
    </source>
</evidence>
<dbReference type="InterPro" id="IPR027417">
    <property type="entry name" value="P-loop_NTPase"/>
</dbReference>
<protein>
    <submittedName>
        <fullName evidence="3">Flp pilus assembly complex ATPase component TadA</fullName>
    </submittedName>
</protein>
<dbReference type="InterPro" id="IPR001482">
    <property type="entry name" value="T2SS/T4SS_dom"/>
</dbReference>
<dbReference type="RefSeq" id="WP_308460047.1">
    <property type="nucleotide sequence ID" value="NZ_JAJEPS010000019.1"/>
</dbReference>
<sequence>MSRETELRNLALSLVDEFYENQGQGILNNLNKRTYGNLSSDREAVLTSIGESLSEYQDEDGNEMTAEERAAALSFVKKEIWGYGLIDDLIHDKTISDIKIHDAGHIRIKREGRRETSNLAFPSEAAYQSFVTRLLERNKVNLGTANAIQTFTDAEQEDFILRLAVISGLLIVGGSPCVVIRKIPKNKYSLQELEQMGMFSEQSSQQDDGEEIIDPYISVEHLQFDLLLHRMIRGKGILFTGKGASGKTTLMNACLEKIPETDSVMICQENAELFDLNHPDLIAAHVMINGGDSKVSYNLGDLTRVALLVDLDRVIVGEVKEGSEAAGLSKASMTGHKCWTSVHGESCEMAVEKMADYISQATGYGNREALKQLLGFEYVVHLRDFRVDEVVRIADFDHEKGKLVLEKVYPFTKEEP</sequence>
<dbReference type="AlphaFoldDB" id="A0AAE3AC89"/>
<proteinExistence type="inferred from homology"/>
<dbReference type="GO" id="GO:0016887">
    <property type="term" value="F:ATP hydrolysis activity"/>
    <property type="evidence" value="ECO:0007669"/>
    <property type="project" value="InterPro"/>
</dbReference>
<gene>
    <name evidence="3" type="primary">tadA</name>
    <name evidence="3" type="ORF">LKD36_14510</name>
</gene>
<dbReference type="SUPFAM" id="SSF52540">
    <property type="entry name" value="P-loop containing nucleoside triphosphate hydrolases"/>
    <property type="match status" value="1"/>
</dbReference>
<dbReference type="Gene3D" id="3.40.50.300">
    <property type="entry name" value="P-loop containing nucleotide triphosphate hydrolases"/>
    <property type="match status" value="1"/>
</dbReference>
<comment type="caution">
    <text evidence="3">The sequence shown here is derived from an EMBL/GenBank/DDBJ whole genome shotgun (WGS) entry which is preliminary data.</text>
</comment>
<evidence type="ECO:0000313" key="4">
    <source>
        <dbReference type="Proteomes" id="UP001198220"/>
    </source>
</evidence>
<keyword evidence="4" id="KW-1185">Reference proteome</keyword>